<dbReference type="InterPro" id="IPR000084">
    <property type="entry name" value="PE-PGRS_N"/>
</dbReference>
<dbReference type="RefSeq" id="WP_133434673.1">
    <property type="nucleotide sequence ID" value="NZ_JAUFSA010000001.1"/>
</dbReference>
<dbReference type="InterPro" id="IPR038332">
    <property type="entry name" value="PPE_sf"/>
</dbReference>
<dbReference type="Pfam" id="PF00934">
    <property type="entry name" value="PE"/>
    <property type="match status" value="1"/>
</dbReference>
<dbReference type="InterPro" id="IPR029058">
    <property type="entry name" value="AB_hydrolase_fold"/>
</dbReference>
<dbReference type="SUPFAM" id="SSF53474">
    <property type="entry name" value="alpha/beta-Hydrolases"/>
    <property type="match status" value="1"/>
</dbReference>
<sequence length="558" mass="58617">MTSLLAQPEIITSVVADISGIGSTVSAAGAAAAGPTSGLLAAAADEVSEAVANFFGSYGQEFQAVIGQVEAYHAQFQQSLAAAANAYVYTETGAAAALQGVLGLPAAATAFTPPPPAFPVTNPPFSTFPTAVFIGPTGVPIPPPEYATLANLLYVHANNPNQALPILYTPEELYPITGVKSLTLNQSVSEGLTILGNYVQNQITSGPVTVFGYSQSAIISSLYMQQLAAQGFPISPTDLNFVLVGNEMNPNGGMLARFPNLTLPTLGLDFYGATPSNTPYDVAIYTQEYDGFADFPRYPLNFISDLNAVVGIATVHTKYLSLTAAQVNSAVQLPTSPGYYENGGKSYYYMIPTEELPLLMPLRALPVIGNPLAALIEPNLEVIVNLGYGDPNYGYSTSYADVQTPFGLFPDVSPSTLIDAFANGTRQGIQDFHTELQALAAQPIEFPTFTPPQPADLIATLANLPSPEKVVNTAATVISTDYAVLLPATDTALAFATSLPLYDSQLFLEQLVQGNIVNAIGYPIAADVGLVTIAGIVQFLVISKAISQNISDIRALIP</sequence>
<name>A0A4R5WZG1_9MYCO</name>
<feature type="domain" description="PE-PPE" evidence="2">
    <location>
        <begin position="161"/>
        <end position="388"/>
    </location>
</feature>
<dbReference type="SUPFAM" id="SSF140459">
    <property type="entry name" value="PE/PPE dimer-like"/>
    <property type="match status" value="1"/>
</dbReference>
<dbReference type="Proteomes" id="UP001229081">
    <property type="component" value="Unassembled WGS sequence"/>
</dbReference>
<evidence type="ECO:0000259" key="2">
    <source>
        <dbReference type="Pfam" id="PF08237"/>
    </source>
</evidence>
<dbReference type="Gene3D" id="3.40.50.1820">
    <property type="entry name" value="alpha/beta hydrolase"/>
    <property type="match status" value="1"/>
</dbReference>
<evidence type="ECO:0000313" key="3">
    <source>
        <dbReference type="EMBL" id="MDP7737581.1"/>
    </source>
</evidence>
<dbReference type="EMBL" id="JAUFSA010000001">
    <property type="protein sequence ID" value="MDP7737581.1"/>
    <property type="molecule type" value="Genomic_DNA"/>
</dbReference>
<dbReference type="Pfam" id="PF08237">
    <property type="entry name" value="PE-PPE"/>
    <property type="match status" value="1"/>
</dbReference>
<feature type="domain" description="PE" evidence="1">
    <location>
        <begin position="5"/>
        <end position="92"/>
    </location>
</feature>
<gene>
    <name evidence="3" type="ORF">QXL92_22820</name>
</gene>
<protein>
    <submittedName>
        <fullName evidence="3">PE-PPE domain-containing protein</fullName>
    </submittedName>
</protein>
<evidence type="ECO:0000259" key="1">
    <source>
        <dbReference type="Pfam" id="PF00934"/>
    </source>
</evidence>
<reference evidence="3" key="1">
    <citation type="submission" date="2023-06" db="EMBL/GenBank/DDBJ databases">
        <title>Identification of two novel mycobacterium reveal diversities and complexities of Mycobacterium gordonae clade.</title>
        <authorList>
            <person name="Matsumoto Y."/>
            <person name="Nakamura S."/>
            <person name="Motooka D."/>
            <person name="Fukushima K."/>
        </authorList>
    </citation>
    <scope>NUCLEOTIDE SEQUENCE</scope>
    <source>
        <strain evidence="3">TY812</strain>
    </source>
</reference>
<accession>A0A4R5WZG1</accession>
<comment type="caution">
    <text evidence="3">The sequence shown here is derived from an EMBL/GenBank/DDBJ whole genome shotgun (WGS) entry which is preliminary data.</text>
</comment>
<dbReference type="AlphaFoldDB" id="A0A4R5WZG1"/>
<dbReference type="Gene3D" id="1.10.287.850">
    <property type="entry name" value="HP0062-like domain"/>
    <property type="match status" value="1"/>
</dbReference>
<proteinExistence type="predicted"/>
<dbReference type="InterPro" id="IPR013228">
    <property type="entry name" value="PE-PPE_C"/>
</dbReference>
<evidence type="ECO:0000313" key="4">
    <source>
        <dbReference type="Proteomes" id="UP001229081"/>
    </source>
</evidence>
<organism evidence="3 4">
    <name type="scientific">Mycobacterium paragordonae</name>
    <dbReference type="NCBI Taxonomy" id="1389713"/>
    <lineage>
        <taxon>Bacteria</taxon>
        <taxon>Bacillati</taxon>
        <taxon>Actinomycetota</taxon>
        <taxon>Actinomycetes</taxon>
        <taxon>Mycobacteriales</taxon>
        <taxon>Mycobacteriaceae</taxon>
        <taxon>Mycobacterium</taxon>
    </lineage>
</organism>